<proteinExistence type="inferred from homology"/>
<keyword evidence="4" id="KW-0698">rRNA processing</keyword>
<comment type="caution">
    <text evidence="11">The sequence shown here is derived from an EMBL/GenBank/DDBJ whole genome shotgun (WGS) entry which is preliminary data.</text>
</comment>
<dbReference type="EMBL" id="PDKU01000001">
    <property type="protein sequence ID" value="PPI86843.1"/>
    <property type="molecule type" value="Genomic_DNA"/>
</dbReference>
<evidence type="ECO:0000256" key="5">
    <source>
        <dbReference type="ARBA" id="ARBA00022884"/>
    </source>
</evidence>
<dbReference type="PANTHER" id="PTHR21600:SF92">
    <property type="entry name" value="RIBOSOMAL LARGE SUBUNIT PSEUDOURIDINE SYNTHASE C"/>
    <property type="match status" value="1"/>
</dbReference>
<dbReference type="InterPro" id="IPR006225">
    <property type="entry name" value="PsdUridine_synth_RluC/D"/>
</dbReference>
<dbReference type="PROSITE" id="PS50889">
    <property type="entry name" value="S4"/>
    <property type="match status" value="1"/>
</dbReference>
<feature type="active site" evidence="7">
    <location>
        <position position="145"/>
    </location>
</feature>
<dbReference type="InterPro" id="IPR002942">
    <property type="entry name" value="S4_RNA-bd"/>
</dbReference>
<reference evidence="11 12" key="1">
    <citation type="journal article" date="2018" name="Genome Biol. Evol.">
        <title>Cladogenesis and Genomic Streamlining in Extracellular Endosymbionts of Tropical Stink Bugs.</title>
        <authorList>
            <person name="Otero-Bravo A."/>
            <person name="Goffredi S."/>
            <person name="Sabree Z.L."/>
        </authorList>
    </citation>
    <scope>NUCLEOTIDE SEQUENCE [LARGE SCALE GENOMIC DNA]</scope>
    <source>
        <strain evidence="11 12">SoEL</strain>
    </source>
</reference>
<evidence type="ECO:0000256" key="8">
    <source>
        <dbReference type="PROSITE-ProRule" id="PRU00182"/>
    </source>
</evidence>
<keyword evidence="5 8" id="KW-0694">RNA-binding</keyword>
<evidence type="ECO:0000256" key="6">
    <source>
        <dbReference type="ARBA" id="ARBA00023235"/>
    </source>
</evidence>
<sequence>MTKNYCKLQNITITDKNLNQRIDNFLYSKFKNIPKNFIYRILRKGQVRVNKKRIKPFYKLEIGDNIRIPPFYLGNQSSKQIFQKKIHDITFLNKIILYEDDSLIVLNKPSGIAVHGGSGLNFGVIEGLRALRPRSSFLELVHRIDKDTSGLLLIAKKRSMLRLLHEQLRNKSIKKTYLTLVNGIWPKSLNRINVPLIKINPRYGKSMVCVDINGRPSETYFTVEEYFQSSTLMKANPVTGYTHQIRVHTLYAGHPILFDKRYGNKNFNNKVITTGLNRLFLHAFSLTLIHPKTKKLMYIEAPIDEMLKKCLNNLRFCMKK</sequence>
<organism evidence="11 12">
    <name type="scientific">Candidatus Pantoea edessiphila</name>
    <dbReference type="NCBI Taxonomy" id="2044610"/>
    <lineage>
        <taxon>Bacteria</taxon>
        <taxon>Pseudomonadati</taxon>
        <taxon>Pseudomonadota</taxon>
        <taxon>Gammaproteobacteria</taxon>
        <taxon>Enterobacterales</taxon>
        <taxon>Erwiniaceae</taxon>
        <taxon>Pantoea</taxon>
    </lineage>
</organism>
<evidence type="ECO:0000256" key="3">
    <source>
        <dbReference type="ARBA" id="ARBA00010876"/>
    </source>
</evidence>
<dbReference type="InterPro" id="IPR020103">
    <property type="entry name" value="PsdUridine_synth_cat_dom_sf"/>
</dbReference>
<dbReference type="RefSeq" id="WP_136130006.1">
    <property type="nucleotide sequence ID" value="NZ_PDKU01000001.1"/>
</dbReference>
<keyword evidence="6 9" id="KW-0413">Isomerase</keyword>
<evidence type="ECO:0000256" key="9">
    <source>
        <dbReference type="RuleBase" id="RU362028"/>
    </source>
</evidence>
<evidence type="ECO:0000259" key="10">
    <source>
        <dbReference type="SMART" id="SM00363"/>
    </source>
</evidence>
<dbReference type="GO" id="GO:0000455">
    <property type="term" value="P:enzyme-directed rRNA pseudouridine synthesis"/>
    <property type="evidence" value="ECO:0007669"/>
    <property type="project" value="TreeGrafter"/>
</dbReference>
<dbReference type="Pfam" id="PF01479">
    <property type="entry name" value="S4"/>
    <property type="match status" value="1"/>
</dbReference>
<feature type="domain" description="RNA-binding S4" evidence="10">
    <location>
        <begin position="20"/>
        <end position="87"/>
    </location>
</feature>
<dbReference type="SMART" id="SM00363">
    <property type="entry name" value="S4"/>
    <property type="match status" value="1"/>
</dbReference>
<dbReference type="NCBIfam" id="TIGR00005">
    <property type="entry name" value="rluA_subfam"/>
    <property type="match status" value="1"/>
</dbReference>
<comment type="catalytic activity">
    <reaction evidence="1">
        <text>uridine(955/2504/2580) in 23S rRNA = pseudouridine(955/2504/2580) in 23S rRNA</text>
        <dbReference type="Rhea" id="RHEA:42528"/>
        <dbReference type="Rhea" id="RHEA-COMP:10099"/>
        <dbReference type="Rhea" id="RHEA-COMP:10100"/>
        <dbReference type="ChEBI" id="CHEBI:65314"/>
        <dbReference type="ChEBI" id="CHEBI:65315"/>
        <dbReference type="EC" id="5.4.99.24"/>
    </reaction>
</comment>
<evidence type="ECO:0000256" key="4">
    <source>
        <dbReference type="ARBA" id="ARBA00022552"/>
    </source>
</evidence>
<dbReference type="OrthoDB" id="9807829at2"/>
<name>A0A2P5SX07_9GAMM</name>
<evidence type="ECO:0000256" key="1">
    <source>
        <dbReference type="ARBA" id="ARBA00000381"/>
    </source>
</evidence>
<dbReference type="CDD" id="cd00165">
    <property type="entry name" value="S4"/>
    <property type="match status" value="1"/>
</dbReference>
<dbReference type="SUPFAM" id="SSF55120">
    <property type="entry name" value="Pseudouridine synthase"/>
    <property type="match status" value="1"/>
</dbReference>
<dbReference type="InterPro" id="IPR036986">
    <property type="entry name" value="S4_RNA-bd_sf"/>
</dbReference>
<dbReference type="InterPro" id="IPR050188">
    <property type="entry name" value="RluA_PseudoU_synthase"/>
</dbReference>
<dbReference type="NCBIfam" id="NF008249">
    <property type="entry name" value="PRK11025.1"/>
    <property type="match status" value="1"/>
</dbReference>
<evidence type="ECO:0000313" key="11">
    <source>
        <dbReference type="EMBL" id="PPI86843.1"/>
    </source>
</evidence>
<keyword evidence="12" id="KW-1185">Reference proteome</keyword>
<dbReference type="Proteomes" id="UP000296144">
    <property type="component" value="Unassembled WGS sequence"/>
</dbReference>
<dbReference type="GO" id="GO:0160141">
    <property type="term" value="F:23S rRNA pseudouridine(955/2504/2580) synthase activity"/>
    <property type="evidence" value="ECO:0007669"/>
    <property type="project" value="UniProtKB-EC"/>
</dbReference>
<dbReference type="PANTHER" id="PTHR21600">
    <property type="entry name" value="MITOCHONDRIAL RNA PSEUDOURIDINE SYNTHASE"/>
    <property type="match status" value="1"/>
</dbReference>
<accession>A0A2P5SX07</accession>
<dbReference type="EC" id="5.4.99.-" evidence="9"/>
<protein>
    <recommendedName>
        <fullName evidence="9">Pseudouridine synthase</fullName>
        <ecNumber evidence="9">5.4.99.-</ecNumber>
    </recommendedName>
</protein>
<dbReference type="InterPro" id="IPR006145">
    <property type="entry name" value="PsdUridine_synth_RsuA/RluA"/>
</dbReference>
<evidence type="ECO:0000256" key="2">
    <source>
        <dbReference type="ARBA" id="ARBA00002876"/>
    </source>
</evidence>
<comment type="function">
    <text evidence="2">Responsible for synthesis of pseudouridine from uracil at positions 955, 2504 and 2580 in 23S ribosomal RNA.</text>
</comment>
<dbReference type="CDD" id="cd02869">
    <property type="entry name" value="PseudoU_synth_RluA_like"/>
    <property type="match status" value="1"/>
</dbReference>
<dbReference type="InterPro" id="IPR006224">
    <property type="entry name" value="PsdUridine_synth_RluA-like_CS"/>
</dbReference>
<comment type="similarity">
    <text evidence="3 9">Belongs to the pseudouridine synthase RluA family.</text>
</comment>
<evidence type="ECO:0000256" key="7">
    <source>
        <dbReference type="PIRSR" id="PIRSR606225-1"/>
    </source>
</evidence>
<dbReference type="Gene3D" id="3.10.290.10">
    <property type="entry name" value="RNA-binding S4 domain"/>
    <property type="match status" value="1"/>
</dbReference>
<dbReference type="Pfam" id="PF00849">
    <property type="entry name" value="PseudoU_synth_2"/>
    <property type="match status" value="1"/>
</dbReference>
<gene>
    <name evidence="11" type="ORF">CRV10_01130</name>
</gene>
<dbReference type="Gene3D" id="3.30.2350.10">
    <property type="entry name" value="Pseudouridine synthase"/>
    <property type="match status" value="1"/>
</dbReference>
<dbReference type="GO" id="GO:0003723">
    <property type="term" value="F:RNA binding"/>
    <property type="evidence" value="ECO:0007669"/>
    <property type="project" value="UniProtKB-KW"/>
</dbReference>
<dbReference type="AlphaFoldDB" id="A0A2P5SX07"/>
<dbReference type="PROSITE" id="PS01129">
    <property type="entry name" value="PSI_RLU"/>
    <property type="match status" value="1"/>
</dbReference>
<evidence type="ECO:0000313" key="12">
    <source>
        <dbReference type="Proteomes" id="UP000296144"/>
    </source>
</evidence>
<dbReference type="SUPFAM" id="SSF55174">
    <property type="entry name" value="Alpha-L RNA-binding motif"/>
    <property type="match status" value="1"/>
</dbReference>
<comment type="catalytic activity">
    <reaction evidence="9">
        <text>a uridine in RNA = a pseudouridine in RNA</text>
        <dbReference type="Rhea" id="RHEA:48348"/>
        <dbReference type="Rhea" id="RHEA-COMP:12068"/>
        <dbReference type="Rhea" id="RHEA-COMP:12069"/>
        <dbReference type="ChEBI" id="CHEBI:65314"/>
        <dbReference type="ChEBI" id="CHEBI:65315"/>
    </reaction>
</comment>